<reference evidence="1" key="1">
    <citation type="submission" date="2019-04" db="EMBL/GenBank/DDBJ databases">
        <title>Evolution of Biomass-Degrading Anaerobic Consortia Revealed by Metagenomics.</title>
        <authorList>
            <person name="Peng X."/>
        </authorList>
    </citation>
    <scope>NUCLEOTIDE SEQUENCE</scope>
    <source>
        <strain evidence="1">SIG13</strain>
    </source>
</reference>
<organism evidence="1 2">
    <name type="scientific">Methanobrevibacter millerae</name>
    <dbReference type="NCBI Taxonomy" id="230361"/>
    <lineage>
        <taxon>Archaea</taxon>
        <taxon>Methanobacteriati</taxon>
        <taxon>Methanobacteriota</taxon>
        <taxon>Methanomada group</taxon>
        <taxon>Methanobacteria</taxon>
        <taxon>Methanobacteriales</taxon>
        <taxon>Methanobacteriaceae</taxon>
        <taxon>Methanobrevibacter</taxon>
    </lineage>
</organism>
<dbReference type="SUPFAM" id="SSF51126">
    <property type="entry name" value="Pectin lyase-like"/>
    <property type="match status" value="1"/>
</dbReference>
<dbReference type="PANTHER" id="PTHR11319:SF35">
    <property type="entry name" value="OUTER MEMBRANE PROTEIN PMPC-RELATED"/>
    <property type="match status" value="1"/>
</dbReference>
<comment type="caution">
    <text evidence="1">The sequence shown here is derived from an EMBL/GenBank/DDBJ whole genome shotgun (WGS) entry which is preliminary data.</text>
</comment>
<sequence length="588" mass="64892">MKKYFVCLFIILLFIIPIGFASDNYASLDSQDSFVDENLIISDNIYFDSSATDDGNGTLDSPYKSFSADKIVDDSVVHFANGEYNLDQSKIFKNLTIIGQSSNKTILNGFGNYLVSDGFLSISSLTLNNISIKNNNELFVYDSILKNNHVNGSGGAINVGHYASLLEVYNSTFINNSASYAGGAICVDSNASKVLIQRSKFINNTAGKFGGAVFIQNNPYSNILDSEFVSNVVSYGMGGSIYSNASQLTVKYSIFNSSKASYGGAIYDENSTSSLNHVLASNNVATYAGGAVYKKGGALEVNSSYFTNNVAEYGDAIFNEDSSSFIVKNSYFISNEANSGKSIYGISNQNNYFAKNVFFDNSLILKSSYFDSYVSSFEPIEVNVLKEIYILFSLDKILPDQINDFFKFLMDISMSKSKLNMQSSHSNGDNYFGFNLIDYIIQMDSDGNYQFILKYGKTSLFAELADLKSLSYTLSIDDLNIFIKDTFNFDNLDNSINHNAGFSNYLGEIPYLINFAVDDSCANIKNPIFDASIAFNNSIVLLKTSFVEFSIDFINFDTSIVIIFDDSISTVEIPFSPNGINLLKFNFA</sequence>
<evidence type="ECO:0008006" key="3">
    <source>
        <dbReference type="Google" id="ProtNLM"/>
    </source>
</evidence>
<dbReference type="InterPro" id="IPR011050">
    <property type="entry name" value="Pectin_lyase_fold/virulence"/>
</dbReference>
<protein>
    <recommendedName>
        <fullName evidence="3">Polymorphic outer membrane protein repeat-containing protein</fullName>
    </recommendedName>
</protein>
<dbReference type="Proteomes" id="UP000713479">
    <property type="component" value="Unassembled WGS sequence"/>
</dbReference>
<gene>
    <name evidence="1" type="ORF">E7Z74_02075</name>
</gene>
<accession>A0A8T3VHI5</accession>
<dbReference type="AlphaFoldDB" id="A0A8T3VHI5"/>
<dbReference type="PANTHER" id="PTHR11319">
    <property type="entry name" value="G PROTEIN-COUPLED RECEPTOR-RELATED"/>
    <property type="match status" value="1"/>
</dbReference>
<dbReference type="EMBL" id="SUTF01000002">
    <property type="protein sequence ID" value="MBE6510047.1"/>
    <property type="molecule type" value="Genomic_DNA"/>
</dbReference>
<name>A0A8T3VHI5_9EURY</name>
<evidence type="ECO:0000313" key="1">
    <source>
        <dbReference type="EMBL" id="MBE6510047.1"/>
    </source>
</evidence>
<evidence type="ECO:0000313" key="2">
    <source>
        <dbReference type="Proteomes" id="UP000713479"/>
    </source>
</evidence>
<proteinExistence type="predicted"/>